<dbReference type="InterPro" id="IPR006074">
    <property type="entry name" value="GTP1-OBG_CS"/>
</dbReference>
<dbReference type="CDD" id="cd01896">
    <property type="entry name" value="DRG"/>
    <property type="match status" value="1"/>
</dbReference>
<comment type="caution">
    <text evidence="4">The sequence shown here is derived from an EMBL/GenBank/DDBJ whole genome shotgun (WGS) entry which is preliminary data.</text>
</comment>
<dbReference type="PANTHER" id="PTHR43127">
    <property type="entry name" value="DEVELOPMENTALLY-REGULATED GTP-BINDING PROTEIN 2"/>
    <property type="match status" value="1"/>
</dbReference>
<dbReference type="PROSITE" id="PS51710">
    <property type="entry name" value="G_OBG"/>
    <property type="match status" value="1"/>
</dbReference>
<dbReference type="InterPro" id="IPR012675">
    <property type="entry name" value="Beta-grasp_dom_sf"/>
</dbReference>
<evidence type="ECO:0000256" key="2">
    <source>
        <dbReference type="ARBA" id="ARBA00023134"/>
    </source>
</evidence>
<dbReference type="Proteomes" id="UP001148786">
    <property type="component" value="Unassembled WGS sequence"/>
</dbReference>
<dbReference type="SUPFAM" id="SSF52540">
    <property type="entry name" value="P-loop containing nucleoside triphosphate hydrolases"/>
    <property type="match status" value="1"/>
</dbReference>
<keyword evidence="2" id="KW-0342">GTP-binding</keyword>
<dbReference type="PROSITE" id="PS00905">
    <property type="entry name" value="GTP1_OBG"/>
    <property type="match status" value="1"/>
</dbReference>
<evidence type="ECO:0000313" key="5">
    <source>
        <dbReference type="Proteomes" id="UP001148786"/>
    </source>
</evidence>
<keyword evidence="5" id="KW-1185">Reference proteome</keyword>
<dbReference type="AlphaFoldDB" id="A0A9W8MVZ6"/>
<dbReference type="InterPro" id="IPR031167">
    <property type="entry name" value="G_OBG"/>
</dbReference>
<dbReference type="OrthoDB" id="603at2759"/>
<dbReference type="Pfam" id="PF01926">
    <property type="entry name" value="MMR_HSR1"/>
    <property type="match status" value="1"/>
</dbReference>
<dbReference type="Gene3D" id="3.10.20.30">
    <property type="match status" value="1"/>
</dbReference>
<protein>
    <recommendedName>
        <fullName evidence="3">OBG-type G domain-containing protein</fullName>
    </recommendedName>
</protein>
<evidence type="ECO:0000259" key="3">
    <source>
        <dbReference type="PROSITE" id="PS51710"/>
    </source>
</evidence>
<dbReference type="InterPro" id="IPR012676">
    <property type="entry name" value="TGS-like"/>
</dbReference>
<feature type="domain" description="OBG-type G" evidence="3">
    <location>
        <begin position="77"/>
        <end position="293"/>
    </location>
</feature>
<dbReference type="InterPro" id="IPR004095">
    <property type="entry name" value="TGS"/>
</dbReference>
<dbReference type="FunFam" id="3.40.50.300:FF:000740">
    <property type="entry name" value="Putative GTP-binding protein 1"/>
    <property type="match status" value="1"/>
</dbReference>
<evidence type="ECO:0000256" key="1">
    <source>
        <dbReference type="ARBA" id="ARBA00022741"/>
    </source>
</evidence>
<dbReference type="Pfam" id="PF02824">
    <property type="entry name" value="TGS"/>
    <property type="match status" value="1"/>
</dbReference>
<dbReference type="InterPro" id="IPR027417">
    <property type="entry name" value="P-loop_NTPase"/>
</dbReference>
<keyword evidence="1" id="KW-0547">Nucleotide-binding</keyword>
<gene>
    <name evidence="4" type="ORF">NLJ89_g5028</name>
</gene>
<evidence type="ECO:0000313" key="4">
    <source>
        <dbReference type="EMBL" id="KAJ3509804.1"/>
    </source>
</evidence>
<dbReference type="EMBL" id="JANKHO010000450">
    <property type="protein sequence ID" value="KAJ3509804.1"/>
    <property type="molecule type" value="Genomic_DNA"/>
</dbReference>
<name>A0A9W8MVZ6_9AGAR</name>
<accession>A0A9W8MVZ6</accession>
<reference evidence="4" key="1">
    <citation type="submission" date="2022-07" db="EMBL/GenBank/DDBJ databases">
        <title>Genome Sequence of Agrocybe chaxingu.</title>
        <authorList>
            <person name="Buettner E."/>
        </authorList>
    </citation>
    <scope>NUCLEOTIDE SEQUENCE</scope>
    <source>
        <strain evidence="4">MP-N11</strain>
    </source>
</reference>
<dbReference type="GO" id="GO:0005525">
    <property type="term" value="F:GTP binding"/>
    <property type="evidence" value="ECO:0007669"/>
    <property type="project" value="UniProtKB-KW"/>
</dbReference>
<dbReference type="InterPro" id="IPR006073">
    <property type="entry name" value="GTP-bd"/>
</dbReference>
<dbReference type="InterPro" id="IPR045001">
    <property type="entry name" value="DRG"/>
</dbReference>
<dbReference type="PRINTS" id="PR00326">
    <property type="entry name" value="GTP1OBG"/>
</dbReference>
<dbReference type="InterPro" id="IPR031662">
    <property type="entry name" value="GTP-binding_2"/>
</dbReference>
<dbReference type="Gene3D" id="6.10.140.1070">
    <property type="match status" value="2"/>
</dbReference>
<sequence length="345" mass="38472">MQIKEIEEEMARSKPYVALKHDFIDLQTLPAQKNKATEYHLGLLKAKLARYRAQLLEPTSKSGPAGTGFDVQKSGDARVALIGFPSVGKSTLLSKVTHTASEAAAYEFTTLTAIPGVIEYKGARIQLLDLPGIVEGASQGRGRGRQVVSTAKTADVILIMLDATKSDEQRRLLEYELDAVGIRLNKSKPDVVFKRRTTGGITFNTTVKLTKTDEKTIRTILAGYKLHNCDVMIREDITTDEFIDVLIDVYNKIDAISLEQVDKIARQPHSVVISCEMDLNLDYLIDRIWEELRLVKIYTKKRGVHPDLDDPVCLRKGATIEDVCNGIHRSLAANFKYGLVWVSSR</sequence>
<organism evidence="4 5">
    <name type="scientific">Agrocybe chaxingu</name>
    <dbReference type="NCBI Taxonomy" id="84603"/>
    <lineage>
        <taxon>Eukaryota</taxon>
        <taxon>Fungi</taxon>
        <taxon>Dikarya</taxon>
        <taxon>Basidiomycota</taxon>
        <taxon>Agaricomycotina</taxon>
        <taxon>Agaricomycetes</taxon>
        <taxon>Agaricomycetidae</taxon>
        <taxon>Agaricales</taxon>
        <taxon>Agaricineae</taxon>
        <taxon>Strophariaceae</taxon>
        <taxon>Agrocybe</taxon>
    </lineage>
</organism>
<dbReference type="GO" id="GO:0003924">
    <property type="term" value="F:GTPase activity"/>
    <property type="evidence" value="ECO:0007669"/>
    <property type="project" value="InterPro"/>
</dbReference>
<dbReference type="NCBIfam" id="TIGR00231">
    <property type="entry name" value="small_GTP"/>
    <property type="match status" value="1"/>
</dbReference>
<dbReference type="SUPFAM" id="SSF81271">
    <property type="entry name" value="TGS-like"/>
    <property type="match status" value="1"/>
</dbReference>
<dbReference type="Pfam" id="PF16897">
    <property type="entry name" value="MMR_HSR1_Xtn"/>
    <property type="match status" value="1"/>
</dbReference>
<proteinExistence type="predicted"/>
<dbReference type="InterPro" id="IPR005225">
    <property type="entry name" value="Small_GTP-bd"/>
</dbReference>